<name>A0A250X8B5_9CHLO</name>
<keyword evidence="2" id="KW-1185">Reference proteome</keyword>
<dbReference type="Proteomes" id="UP000232323">
    <property type="component" value="Unassembled WGS sequence"/>
</dbReference>
<comment type="caution">
    <text evidence="1">The sequence shown here is derived from an EMBL/GenBank/DDBJ whole genome shotgun (WGS) entry which is preliminary data.</text>
</comment>
<dbReference type="AlphaFoldDB" id="A0A250X8B5"/>
<proteinExistence type="predicted"/>
<evidence type="ECO:0000313" key="1">
    <source>
        <dbReference type="EMBL" id="GAX79132.1"/>
    </source>
</evidence>
<evidence type="ECO:0000313" key="2">
    <source>
        <dbReference type="Proteomes" id="UP000232323"/>
    </source>
</evidence>
<gene>
    <name evidence="1" type="ORF">CEUSTIGMA_g6572.t1</name>
</gene>
<reference evidence="1 2" key="1">
    <citation type="submission" date="2017-08" db="EMBL/GenBank/DDBJ databases">
        <title>Acidophilic green algal genome provides insights into adaptation to an acidic environment.</title>
        <authorList>
            <person name="Hirooka S."/>
            <person name="Hirose Y."/>
            <person name="Kanesaki Y."/>
            <person name="Higuchi S."/>
            <person name="Fujiwara T."/>
            <person name="Onuma R."/>
            <person name="Era A."/>
            <person name="Ohbayashi R."/>
            <person name="Uzuka A."/>
            <person name="Nozaki H."/>
            <person name="Yoshikawa H."/>
            <person name="Miyagishima S.Y."/>
        </authorList>
    </citation>
    <scope>NUCLEOTIDE SEQUENCE [LARGE SCALE GENOMIC DNA]</scope>
    <source>
        <strain evidence="1 2">NIES-2499</strain>
    </source>
</reference>
<sequence length="169" mass="18492">MDTMLELNQVLQGLSSATNIIFSKYPNNTVQGTNALQYSGWGVKVTQLVYISGSVNVSTLGLPRNPEWDSCTNCISKNSLGEQLWGSFSAELDVSDTLFGTQPAFSSLKRMYDYILWQHGDNSSVFTANKSRINIYASGPASLSDPVTVAFDVVPGNTWYLDVQLKGFA</sequence>
<protein>
    <submittedName>
        <fullName evidence="1">Uncharacterized protein</fullName>
    </submittedName>
</protein>
<organism evidence="1 2">
    <name type="scientific">Chlamydomonas eustigma</name>
    <dbReference type="NCBI Taxonomy" id="1157962"/>
    <lineage>
        <taxon>Eukaryota</taxon>
        <taxon>Viridiplantae</taxon>
        <taxon>Chlorophyta</taxon>
        <taxon>core chlorophytes</taxon>
        <taxon>Chlorophyceae</taxon>
        <taxon>CS clade</taxon>
        <taxon>Chlamydomonadales</taxon>
        <taxon>Chlamydomonadaceae</taxon>
        <taxon>Chlamydomonas</taxon>
    </lineage>
</organism>
<dbReference type="EMBL" id="BEGY01000039">
    <property type="protein sequence ID" value="GAX79132.1"/>
    <property type="molecule type" value="Genomic_DNA"/>
</dbReference>
<accession>A0A250X8B5</accession>